<dbReference type="RefSeq" id="WP_106260043.1">
    <property type="nucleotide sequence ID" value="NZ_CAWNSW010000097.1"/>
</dbReference>
<keyword evidence="2" id="KW-1185">Reference proteome</keyword>
<dbReference type="OrthoDB" id="528961at2"/>
<name>A0A2T1DVI7_9CYAN</name>
<accession>A0A2T1DVI7</accession>
<comment type="caution">
    <text evidence="1">The sequence shown here is derived from an EMBL/GenBank/DDBJ whole genome shotgun (WGS) entry which is preliminary data.</text>
</comment>
<dbReference type="Proteomes" id="UP000239576">
    <property type="component" value="Unassembled WGS sequence"/>
</dbReference>
<reference evidence="2" key="1">
    <citation type="submission" date="2018-02" db="EMBL/GenBank/DDBJ databases">
        <authorList>
            <person name="Moore K."/>
            <person name="Momper L."/>
        </authorList>
    </citation>
    <scope>NUCLEOTIDE SEQUENCE [LARGE SCALE GENOMIC DNA]</scope>
    <source>
        <strain evidence="2">ULC18</strain>
    </source>
</reference>
<protein>
    <submittedName>
        <fullName evidence="1">Uncharacterized protein</fullName>
    </submittedName>
</protein>
<evidence type="ECO:0000313" key="1">
    <source>
        <dbReference type="EMBL" id="PSB24394.1"/>
    </source>
</evidence>
<dbReference type="EMBL" id="PVWK01000147">
    <property type="protein sequence ID" value="PSB24394.1"/>
    <property type="molecule type" value="Genomic_DNA"/>
</dbReference>
<proteinExistence type="predicted"/>
<dbReference type="AlphaFoldDB" id="A0A2T1DVI7"/>
<reference evidence="1 2" key="2">
    <citation type="submission" date="2018-03" db="EMBL/GenBank/DDBJ databases">
        <title>The ancient ancestry and fast evolution of plastids.</title>
        <authorList>
            <person name="Moore K.R."/>
            <person name="Magnabosco C."/>
            <person name="Momper L."/>
            <person name="Gold D.A."/>
            <person name="Bosak T."/>
            <person name="Fournier G.P."/>
        </authorList>
    </citation>
    <scope>NUCLEOTIDE SEQUENCE [LARGE SCALE GENOMIC DNA]</scope>
    <source>
        <strain evidence="1 2">ULC18</strain>
    </source>
</reference>
<gene>
    <name evidence="1" type="ORF">C7B82_27290</name>
</gene>
<organism evidence="1 2">
    <name type="scientific">Stenomitos frigidus ULC18</name>
    <dbReference type="NCBI Taxonomy" id="2107698"/>
    <lineage>
        <taxon>Bacteria</taxon>
        <taxon>Bacillati</taxon>
        <taxon>Cyanobacteriota</taxon>
        <taxon>Cyanophyceae</taxon>
        <taxon>Leptolyngbyales</taxon>
        <taxon>Leptolyngbyaceae</taxon>
        <taxon>Stenomitos</taxon>
    </lineage>
</organism>
<sequence>MAKTLPEKCRQCAMLSAEQAQALHGMDGDRFWNPSACYSRRSYAKNRDRINQTRSRKRQKGTLEQIPIEFEPLPQLVFGVLVVYRRAGVDTPVHEVGAEIWQGQAKVAIVPAIRCAGILPSQVS</sequence>
<evidence type="ECO:0000313" key="2">
    <source>
        <dbReference type="Proteomes" id="UP000239576"/>
    </source>
</evidence>